<evidence type="ECO:0000313" key="8">
    <source>
        <dbReference type="Proteomes" id="UP000180113"/>
    </source>
</evidence>
<dbReference type="HOGENOM" id="CLU_140987_1_0_11"/>
<dbReference type="Proteomes" id="UP000180043">
    <property type="component" value="Unassembled WGS sequence"/>
</dbReference>
<dbReference type="InterPro" id="IPR021784">
    <property type="entry name" value="DUF3349"/>
</dbReference>
<sequence length="113" mass="12600">MNAFLSKIVTWLRAGYPEGVPPPDYVPLLALLGRRLSNDEVKTVARELMARGDFDNIDIAVLITQVTDELPTSDDIERVRERLAKKGWPLDDPREPADHRDEPGSGQATDHPA</sequence>
<dbReference type="EMBL" id="MLIQ01000013">
    <property type="protein sequence ID" value="OHU57615.1"/>
    <property type="molecule type" value="Genomic_DNA"/>
</dbReference>
<dbReference type="AlphaFoldDB" id="A0A0E3XRV6"/>
<reference evidence="6 7" key="2">
    <citation type="submission" date="2016-10" db="EMBL/GenBank/DDBJ databases">
        <title>Evaluation of Human, Veterinary and Environmental Mycobacterium chelonae Isolates by Core Genome Phylogenomic Analysis, Targeted Gene Comparison, and Anti-microbial Susceptibility Patterns: A Tale of Mistaken Identities.</title>
        <authorList>
            <person name="Fogelson S.B."/>
            <person name="Camus A.C."/>
            <person name="Lorenz W."/>
            <person name="Vasireddy R."/>
            <person name="Vasireddy S."/>
            <person name="Smith T."/>
            <person name="Brown-Elliott B.A."/>
            <person name="Wallace R.J.Jr."/>
            <person name="Hasan N.A."/>
            <person name="Reischl U."/>
            <person name="Sanchez S."/>
        </authorList>
    </citation>
    <scope>NUCLEOTIDE SEQUENCE [LARGE SCALE GENOMIC DNA]</scope>
    <source>
        <strain evidence="3 7">15515</strain>
        <strain evidence="4 6">15518</strain>
    </source>
</reference>
<dbReference type="PATRIC" id="fig|1774.35.peg.3945"/>
<dbReference type="OrthoDB" id="4350726at2"/>
<dbReference type="InterPro" id="IPR044918">
    <property type="entry name" value="DUF3349_helical"/>
</dbReference>
<dbReference type="GeneID" id="31681524"/>
<evidence type="ECO:0000313" key="4">
    <source>
        <dbReference type="EMBL" id="OHU79700.1"/>
    </source>
</evidence>
<evidence type="ECO:0000313" key="3">
    <source>
        <dbReference type="EMBL" id="OHU57615.1"/>
    </source>
</evidence>
<evidence type="ECO:0000256" key="1">
    <source>
        <dbReference type="SAM" id="MobiDB-lite"/>
    </source>
</evidence>
<reference evidence="5 9" key="3">
    <citation type="submission" date="2019-06" db="EMBL/GenBank/DDBJ databases">
        <title>Whole geneome sequnce of Mycobacteroides chelonae M77 isolated from bovine milk from Meghalaya, India.</title>
        <authorList>
            <person name="Vise E."/>
            <person name="Das S."/>
            <person name="Garg A."/>
            <person name="Ghatak S."/>
            <person name="Shakuntala I."/>
            <person name="Milton A.A.P."/>
            <person name="Karam A."/>
            <person name="Sanjukta R."/>
            <person name="Puro K."/>
            <person name="Sen A."/>
        </authorList>
    </citation>
    <scope>NUCLEOTIDE SEQUENCE [LARGE SCALE GENOMIC DNA]</scope>
    <source>
        <strain evidence="5 9">M77</strain>
    </source>
</reference>
<evidence type="ECO:0000313" key="5">
    <source>
        <dbReference type="EMBL" id="QDF72381.1"/>
    </source>
</evidence>
<evidence type="ECO:0000313" key="6">
    <source>
        <dbReference type="Proteomes" id="UP000179441"/>
    </source>
</evidence>
<organism evidence="4 6">
    <name type="scientific">Mycobacteroides chelonae</name>
    <name type="common">Mycobacterium chelonae</name>
    <dbReference type="NCBI Taxonomy" id="1774"/>
    <lineage>
        <taxon>Bacteria</taxon>
        <taxon>Bacillati</taxon>
        <taxon>Actinomycetota</taxon>
        <taxon>Actinomycetes</taxon>
        <taxon>Mycobacteriales</taxon>
        <taxon>Mycobacteriaceae</taxon>
        <taxon>Mycobacteroides</taxon>
    </lineage>
</organism>
<reference evidence="2 8" key="1">
    <citation type="submission" date="2016-10" db="EMBL/GenBank/DDBJ databases">
        <title>Evaluation of Human, Animal and Environmental Mycobacterium chelonae Isolates by Core Genome Phylogenomic Analysis, Targeted Gene Comparison, and Anti-microbial Susceptibility Patterns: A Tale of Mistaken Identities.</title>
        <authorList>
            <person name="Fogelson S.B."/>
            <person name="Camus A.C."/>
            <person name="Lorenz W."/>
            <person name="Vasireddy R."/>
            <person name="Vasireddy S."/>
            <person name="Smith T."/>
            <person name="Brown-Elliott B.A."/>
            <person name="Wallace R.J.Jr."/>
            <person name="Hasan N.A."/>
            <person name="Reischl U."/>
            <person name="Sanchez S."/>
        </authorList>
    </citation>
    <scope>NUCLEOTIDE SEQUENCE [LARGE SCALE GENOMIC DNA]</scope>
    <source>
        <strain evidence="2 8">42895</strain>
    </source>
</reference>
<keyword evidence="6" id="KW-1185">Reference proteome</keyword>
<accession>A0A0E3XRV6</accession>
<dbReference type="Proteomes" id="UP000180113">
    <property type="component" value="Unassembled WGS sequence"/>
</dbReference>
<dbReference type="Gene3D" id="1.10.150.430">
    <property type="entry name" value="DUF3349, helical bundle"/>
    <property type="match status" value="1"/>
</dbReference>
<name>A0A0E3XRV6_MYCCH</name>
<proteinExistence type="predicted"/>
<dbReference type="Proteomes" id="UP000317728">
    <property type="component" value="Chromosome"/>
</dbReference>
<evidence type="ECO:0000313" key="9">
    <source>
        <dbReference type="Proteomes" id="UP000317728"/>
    </source>
</evidence>
<dbReference type="Proteomes" id="UP000179441">
    <property type="component" value="Unassembled WGS sequence"/>
</dbReference>
<evidence type="ECO:0000313" key="7">
    <source>
        <dbReference type="Proteomes" id="UP000180043"/>
    </source>
</evidence>
<dbReference type="EMBL" id="MLHW01000009">
    <property type="protein sequence ID" value="OHT51472.1"/>
    <property type="molecule type" value="Genomic_DNA"/>
</dbReference>
<evidence type="ECO:0000313" key="2">
    <source>
        <dbReference type="EMBL" id="OHT51472.1"/>
    </source>
</evidence>
<gene>
    <name evidence="2" type="ORF">BKG62_11270</name>
    <name evidence="3" type="ORF">BKG82_07895</name>
    <name evidence="4" type="ORF">BKG84_16185</name>
    <name evidence="5" type="ORF">FJK96_20950</name>
</gene>
<feature type="region of interest" description="Disordered" evidence="1">
    <location>
        <begin position="83"/>
        <end position="113"/>
    </location>
</feature>
<dbReference type="EMBL" id="CP041150">
    <property type="protein sequence ID" value="QDF72381.1"/>
    <property type="molecule type" value="Genomic_DNA"/>
</dbReference>
<protein>
    <submittedName>
        <fullName evidence="5">DUF3349 domain-containing protein</fullName>
    </submittedName>
</protein>
<feature type="compositionally biased region" description="Basic and acidic residues" evidence="1">
    <location>
        <begin position="83"/>
        <end position="103"/>
    </location>
</feature>
<dbReference type="Pfam" id="PF11829">
    <property type="entry name" value="DUF3349"/>
    <property type="match status" value="1"/>
</dbReference>
<dbReference type="EMBL" id="MLIS01000001">
    <property type="protein sequence ID" value="OHU79700.1"/>
    <property type="molecule type" value="Genomic_DNA"/>
</dbReference>
<dbReference type="RefSeq" id="WP_030096546.1">
    <property type="nucleotide sequence ID" value="NZ_BSAK01000007.1"/>
</dbReference>